<evidence type="ECO:0000259" key="6">
    <source>
        <dbReference type="Pfam" id="PF14464"/>
    </source>
</evidence>
<evidence type="ECO:0000256" key="3">
    <source>
        <dbReference type="ARBA" id="ARBA00022801"/>
    </source>
</evidence>
<dbReference type="GO" id="GO:0006508">
    <property type="term" value="P:proteolysis"/>
    <property type="evidence" value="ECO:0007669"/>
    <property type="project" value="UniProtKB-KW"/>
</dbReference>
<keyword evidence="5" id="KW-0482">Metalloprotease</keyword>
<accession>A0A4R1KGF2</accession>
<name>A0A4R1KGF2_9GAMM</name>
<dbReference type="Pfam" id="PF14464">
    <property type="entry name" value="Prok-JAB"/>
    <property type="match status" value="1"/>
</dbReference>
<keyword evidence="2" id="KW-0479">Metal-binding</keyword>
<dbReference type="RefSeq" id="WP_131910903.1">
    <property type="nucleotide sequence ID" value="NZ_OU594967.1"/>
</dbReference>
<evidence type="ECO:0000256" key="2">
    <source>
        <dbReference type="ARBA" id="ARBA00022723"/>
    </source>
</evidence>
<feature type="domain" description="JAB" evidence="6">
    <location>
        <begin position="18"/>
        <end position="131"/>
    </location>
</feature>
<dbReference type="Proteomes" id="UP000295565">
    <property type="component" value="Unassembled WGS sequence"/>
</dbReference>
<evidence type="ECO:0000256" key="5">
    <source>
        <dbReference type="ARBA" id="ARBA00023049"/>
    </source>
</evidence>
<dbReference type="GO" id="GO:0046872">
    <property type="term" value="F:metal ion binding"/>
    <property type="evidence" value="ECO:0007669"/>
    <property type="project" value="UniProtKB-KW"/>
</dbReference>
<dbReference type="AlphaFoldDB" id="A0A4R1KGF2"/>
<reference evidence="7 8" key="1">
    <citation type="submission" date="2019-03" db="EMBL/GenBank/DDBJ databases">
        <title>Genomic Encyclopedia of Type Strains, Phase IV (KMG-IV): sequencing the most valuable type-strain genomes for metagenomic binning, comparative biology and taxonomic classification.</title>
        <authorList>
            <person name="Goeker M."/>
        </authorList>
    </citation>
    <scope>NUCLEOTIDE SEQUENCE [LARGE SCALE GENOMIC DNA]</scope>
    <source>
        <strain evidence="7 8">DSM 18577</strain>
    </source>
</reference>
<keyword evidence="3" id="KW-0378">Hydrolase</keyword>
<dbReference type="InterPro" id="IPR028090">
    <property type="entry name" value="JAB_dom_prok"/>
</dbReference>
<dbReference type="EMBL" id="SMGD01000001">
    <property type="protein sequence ID" value="TCK63898.1"/>
    <property type="molecule type" value="Genomic_DNA"/>
</dbReference>
<dbReference type="GO" id="GO:0008237">
    <property type="term" value="F:metallopeptidase activity"/>
    <property type="evidence" value="ECO:0007669"/>
    <property type="project" value="UniProtKB-KW"/>
</dbReference>
<protein>
    <submittedName>
        <fullName evidence="7">Integrative and conjugative element protein (TIGR02256 family)</fullName>
    </submittedName>
</protein>
<keyword evidence="1" id="KW-0645">Protease</keyword>
<dbReference type="OrthoDB" id="5470925at2"/>
<dbReference type="Gene3D" id="3.40.140.10">
    <property type="entry name" value="Cytidine Deaminase, domain 2"/>
    <property type="match status" value="1"/>
</dbReference>
<evidence type="ECO:0000256" key="1">
    <source>
        <dbReference type="ARBA" id="ARBA00022670"/>
    </source>
</evidence>
<evidence type="ECO:0000313" key="8">
    <source>
        <dbReference type="Proteomes" id="UP000295565"/>
    </source>
</evidence>
<proteinExistence type="predicted"/>
<keyword evidence="8" id="KW-1185">Reference proteome</keyword>
<keyword evidence="4" id="KW-0862">Zinc</keyword>
<comment type="caution">
    <text evidence="7">The sequence shown here is derived from an EMBL/GenBank/DDBJ whole genome shotgun (WGS) entry which is preliminary data.</text>
</comment>
<dbReference type="SUPFAM" id="SSF102712">
    <property type="entry name" value="JAB1/MPN domain"/>
    <property type="match status" value="1"/>
</dbReference>
<gene>
    <name evidence="7" type="ORF">EV690_0010</name>
</gene>
<organism evidence="7 8">
    <name type="scientific">Celerinatantimonas diazotrophica</name>
    <dbReference type="NCBI Taxonomy" id="412034"/>
    <lineage>
        <taxon>Bacteria</taxon>
        <taxon>Pseudomonadati</taxon>
        <taxon>Pseudomonadota</taxon>
        <taxon>Gammaproteobacteria</taxon>
        <taxon>Celerinatantimonadaceae</taxon>
        <taxon>Celerinatantimonas</taxon>
    </lineage>
</organism>
<evidence type="ECO:0000313" key="7">
    <source>
        <dbReference type="EMBL" id="TCK63898.1"/>
    </source>
</evidence>
<evidence type="ECO:0000256" key="4">
    <source>
        <dbReference type="ARBA" id="ARBA00022833"/>
    </source>
</evidence>
<sequence length="156" mass="17901">MCNFEDKETGIIIRIEEQALDILLANRQIKNGFESGGLLFSPLTSENIVYITHVSAPSKLDLRRQLFFKHDKSSAQKTISHCFKKGLHYIGDWHSHPQDKPQPSPQDVQSIKDIFLKSKHNLNFMLHIIVGIDEDSNKFYVCLTNGTKIHQCIPRN</sequence>